<organism evidence="2 3">
    <name type="scientific">Gossypium stocksii</name>
    <dbReference type="NCBI Taxonomy" id="47602"/>
    <lineage>
        <taxon>Eukaryota</taxon>
        <taxon>Viridiplantae</taxon>
        <taxon>Streptophyta</taxon>
        <taxon>Embryophyta</taxon>
        <taxon>Tracheophyta</taxon>
        <taxon>Spermatophyta</taxon>
        <taxon>Magnoliopsida</taxon>
        <taxon>eudicotyledons</taxon>
        <taxon>Gunneridae</taxon>
        <taxon>Pentapetalae</taxon>
        <taxon>rosids</taxon>
        <taxon>malvids</taxon>
        <taxon>Malvales</taxon>
        <taxon>Malvaceae</taxon>
        <taxon>Malvoideae</taxon>
        <taxon>Gossypium</taxon>
    </lineage>
</organism>
<feature type="region of interest" description="Disordered" evidence="1">
    <location>
        <begin position="100"/>
        <end position="124"/>
    </location>
</feature>
<accession>A0A9D3VY67</accession>
<dbReference type="PANTHER" id="PTHR35317:SF35">
    <property type="entry name" value="DUF4219 DOMAIN-CONTAINING PROTEIN"/>
    <property type="match status" value="1"/>
</dbReference>
<protein>
    <recommendedName>
        <fullName evidence="4">DUF4219 domain-containing protein</fullName>
    </recommendedName>
</protein>
<dbReference type="AlphaFoldDB" id="A0A9D3VY67"/>
<dbReference type="OrthoDB" id="1000022at2759"/>
<sequence length="124" mass="14060">MKTLFKSQDLWDLVENGYTEPDEEARLKENKKKDSKALFFIQQAVHETVFTKIAVANTATGAWEILQIAFQGSLAAIEESKDLETFTFDELIGSLQSHEARLNKSEEKTKDKAFHVKGEALPQK</sequence>
<evidence type="ECO:0000256" key="1">
    <source>
        <dbReference type="SAM" id="MobiDB-lite"/>
    </source>
</evidence>
<evidence type="ECO:0008006" key="4">
    <source>
        <dbReference type="Google" id="ProtNLM"/>
    </source>
</evidence>
<evidence type="ECO:0000313" key="2">
    <source>
        <dbReference type="EMBL" id="KAH1098416.1"/>
    </source>
</evidence>
<reference evidence="2 3" key="1">
    <citation type="journal article" date="2021" name="Plant Biotechnol. J.">
        <title>Multi-omics assisted identification of the key and species-specific regulatory components of drought-tolerant mechanisms in Gossypium stocksii.</title>
        <authorList>
            <person name="Yu D."/>
            <person name="Ke L."/>
            <person name="Zhang D."/>
            <person name="Wu Y."/>
            <person name="Sun Y."/>
            <person name="Mei J."/>
            <person name="Sun J."/>
            <person name="Sun Y."/>
        </authorList>
    </citation>
    <scope>NUCLEOTIDE SEQUENCE [LARGE SCALE GENOMIC DNA]</scope>
    <source>
        <strain evidence="3">cv. E1</strain>
        <tissue evidence="2">Leaf</tissue>
    </source>
</reference>
<gene>
    <name evidence="2" type="ORF">J1N35_015337</name>
</gene>
<feature type="compositionally biased region" description="Basic and acidic residues" evidence="1">
    <location>
        <begin position="100"/>
        <end position="118"/>
    </location>
</feature>
<dbReference type="PANTHER" id="PTHR35317">
    <property type="entry name" value="OS04G0629600 PROTEIN"/>
    <property type="match status" value="1"/>
</dbReference>
<evidence type="ECO:0000313" key="3">
    <source>
        <dbReference type="Proteomes" id="UP000828251"/>
    </source>
</evidence>
<proteinExistence type="predicted"/>
<keyword evidence="3" id="KW-1185">Reference proteome</keyword>
<dbReference type="Proteomes" id="UP000828251">
    <property type="component" value="Unassembled WGS sequence"/>
</dbReference>
<dbReference type="Pfam" id="PF14223">
    <property type="entry name" value="Retrotran_gag_2"/>
    <property type="match status" value="1"/>
</dbReference>
<comment type="caution">
    <text evidence="2">The sequence shown here is derived from an EMBL/GenBank/DDBJ whole genome shotgun (WGS) entry which is preliminary data.</text>
</comment>
<name>A0A9D3VY67_9ROSI</name>
<dbReference type="EMBL" id="JAIQCV010000005">
    <property type="protein sequence ID" value="KAH1098416.1"/>
    <property type="molecule type" value="Genomic_DNA"/>
</dbReference>